<dbReference type="OrthoDB" id="273438at2759"/>
<keyword evidence="3" id="KW-0067">ATP-binding</keyword>
<keyword evidence="2" id="KW-0547">Nucleotide-binding</keyword>
<evidence type="ECO:0000256" key="6">
    <source>
        <dbReference type="SAM" id="Coils"/>
    </source>
</evidence>
<proteinExistence type="predicted"/>
<organism evidence="8 9">
    <name type="scientific">Trypanosoma cruzi marinkellei</name>
    <dbReference type="NCBI Taxonomy" id="85056"/>
    <lineage>
        <taxon>Eukaryota</taxon>
        <taxon>Discoba</taxon>
        <taxon>Euglenozoa</taxon>
        <taxon>Kinetoplastea</taxon>
        <taxon>Metakinetoplastina</taxon>
        <taxon>Trypanosomatida</taxon>
        <taxon>Trypanosomatidae</taxon>
        <taxon>Trypanosoma</taxon>
        <taxon>Schizotrypanum</taxon>
    </lineage>
</organism>
<accession>K2N8T6</accession>
<evidence type="ECO:0000256" key="5">
    <source>
        <dbReference type="ARBA" id="ARBA00023175"/>
    </source>
</evidence>
<dbReference type="InterPro" id="IPR044986">
    <property type="entry name" value="KIF15/KIN-12"/>
</dbReference>
<feature type="coiled-coil region" evidence="6">
    <location>
        <begin position="206"/>
        <end position="261"/>
    </location>
</feature>
<feature type="region of interest" description="Disordered" evidence="7">
    <location>
        <begin position="891"/>
        <end position="965"/>
    </location>
</feature>
<name>K2N8T6_TRYCR</name>
<evidence type="ECO:0000256" key="4">
    <source>
        <dbReference type="ARBA" id="ARBA00023054"/>
    </source>
</evidence>
<dbReference type="EMBL" id="AHKC01010962">
    <property type="protein sequence ID" value="EKF31186.1"/>
    <property type="molecule type" value="Genomic_DNA"/>
</dbReference>
<evidence type="ECO:0000256" key="1">
    <source>
        <dbReference type="ARBA" id="ARBA00022701"/>
    </source>
</evidence>
<dbReference type="PANTHER" id="PTHR37739">
    <property type="entry name" value="KINESIN-LIKE PROTEIN KIN-12D"/>
    <property type="match status" value="1"/>
</dbReference>
<dbReference type="GO" id="GO:0005874">
    <property type="term" value="C:microtubule"/>
    <property type="evidence" value="ECO:0007669"/>
    <property type="project" value="UniProtKB-KW"/>
</dbReference>
<keyword evidence="5" id="KW-0505">Motor protein</keyword>
<evidence type="ECO:0000313" key="9">
    <source>
        <dbReference type="Proteomes" id="UP000007350"/>
    </source>
</evidence>
<dbReference type="PANTHER" id="PTHR37739:SF8">
    <property type="entry name" value="KINESIN-LIKE PROTEIN KIN-12D"/>
    <property type="match status" value="1"/>
</dbReference>
<keyword evidence="1" id="KW-0493">Microtubule</keyword>
<feature type="compositionally biased region" description="Basic and acidic residues" evidence="7">
    <location>
        <begin position="673"/>
        <end position="706"/>
    </location>
</feature>
<dbReference type="GO" id="GO:0005524">
    <property type="term" value="F:ATP binding"/>
    <property type="evidence" value="ECO:0007669"/>
    <property type="project" value="UniProtKB-KW"/>
</dbReference>
<evidence type="ECO:0000256" key="2">
    <source>
        <dbReference type="ARBA" id="ARBA00022741"/>
    </source>
</evidence>
<feature type="region of interest" description="Disordered" evidence="7">
    <location>
        <begin position="86"/>
        <end position="112"/>
    </location>
</feature>
<feature type="compositionally biased region" description="Basic and acidic residues" evidence="7">
    <location>
        <begin position="727"/>
        <end position="737"/>
    </location>
</feature>
<evidence type="ECO:0000256" key="3">
    <source>
        <dbReference type="ARBA" id="ARBA00022840"/>
    </source>
</evidence>
<comment type="caution">
    <text evidence="8">The sequence shown here is derived from an EMBL/GenBank/DDBJ whole genome shotgun (WGS) entry which is preliminary data.</text>
</comment>
<gene>
    <name evidence="8" type="ORF">MOQ_004981</name>
</gene>
<dbReference type="Proteomes" id="UP000007350">
    <property type="component" value="Unassembled WGS sequence"/>
</dbReference>
<evidence type="ECO:0000313" key="8">
    <source>
        <dbReference type="EMBL" id="EKF31186.1"/>
    </source>
</evidence>
<evidence type="ECO:0000256" key="7">
    <source>
        <dbReference type="SAM" id="MobiDB-lite"/>
    </source>
</evidence>
<feature type="coiled-coil region" evidence="6">
    <location>
        <begin position="150"/>
        <end position="177"/>
    </location>
</feature>
<feature type="compositionally biased region" description="Pro residues" evidence="7">
    <location>
        <begin position="955"/>
        <end position="965"/>
    </location>
</feature>
<feature type="compositionally biased region" description="Polar residues" evidence="7">
    <location>
        <begin position="935"/>
        <end position="945"/>
    </location>
</feature>
<keyword evidence="4 6" id="KW-0175">Coiled coil</keyword>
<sequence length="965" mass="111734">MKSRVGERVCSLPSSQFFPHSGGLPIMMPEGGSHLVGSPASRVGGGANVHDASLSLGYKRDERRARGRSPEYRVFDVMVPPSAASAAASRGNRMSGISPPRAQVSREDPDNNPPVLSTATGQALALTILPKTPEETDLSAALVGTRDLRNGLLDQKLQHLQRETNALREELRETSRRLAHVTVKLNEQKVEFSGLTHRYGATVEKLTAAESNVKRLEEHIVQERGQHGIVREERDKLKVSLKDLEWEMEKLRRELQEERERPAMDPRQVQRMLEDRTRYVPAAEFQRHCEEMREKQHVFVNRFVASLDTLLVQHEEEETSVFVARSAVLSAATDLEARVASAETTLGVLCDQLAVFNEGTERDMTEMITTLIMENKELWQHLSKLKGDHDVAIAQLKALRRKGEHVPHDQYEYTQKQLALTAEKLSTAQKTVQAQIDLAKEHEEQMKLLLNTNESLQDQVRRRTEELDQVKEELERKGKLLDENKATANEVLLRAEEFQENAENERRRLNKTIEQLNENITSREQEYETHIRNLQEERNAAYHDLEQARQELNDTQQRADSLQRELENRTRYFENYRQQAEDHQQQLNRSLQEEMTAARELLEQELNLTRRELEDQRAAVRELERERDDEQVERRAAQAVAAGLETELSQQRRENEQQQHRLEEVTTRVQRLETEADQLRQTRDTAVEETRQLQREVARHQGRAQELEQQLQQDRESHTQRSTQLRQEMREAEERRSVMQDDLKKLRLRLVELERDKQQLVSRERTDAEKESFVRENARLHEQYQEVQQENVALRESLQQLKGKVLNHEQLSQQLEDVQERLKQLPMLRQAAEDAKCDAMRASQETEMLRQERDAMAAKLDFFLEESKQAAKKDEEWARIFRDAAEQTRRLSGQVSVVKKQQQSHRSPSIFVSAHPSGYSEQYSNYQRVLGNGGSSTKRNQSSPLRSAADASPQPLAPPLSRPWH</sequence>
<feature type="region of interest" description="Disordered" evidence="7">
    <location>
        <begin position="673"/>
        <end position="737"/>
    </location>
</feature>
<keyword evidence="9" id="KW-1185">Reference proteome</keyword>
<reference evidence="8 9" key="1">
    <citation type="journal article" date="2012" name="BMC Genomics">
        <title>Comparative genomic analysis of human infective Trypanosoma cruzi lineages with the bat-restricted subspecies T. cruzi marinkellei.</title>
        <authorList>
            <person name="Franzen O."/>
            <person name="Talavera-Lopez C."/>
            <person name="Ochaya S."/>
            <person name="Butler C.E."/>
            <person name="Messenger L.A."/>
            <person name="Lewis M.D."/>
            <person name="Llewellyn M.S."/>
            <person name="Marinkelle C.J."/>
            <person name="Tyler K.M."/>
            <person name="Miles M.A."/>
            <person name="Andersson B."/>
        </authorList>
    </citation>
    <scope>NUCLEOTIDE SEQUENCE [LARGE SCALE GENOMIC DNA]</scope>
    <source>
        <strain evidence="8 9">B7</strain>
    </source>
</reference>
<protein>
    <submittedName>
        <fullName evidence="8">Uncharacterized protein</fullName>
    </submittedName>
</protein>
<dbReference type="AlphaFoldDB" id="K2N8T6"/>